<feature type="transmembrane region" description="Helical" evidence="6">
    <location>
        <begin position="235"/>
        <end position="255"/>
    </location>
</feature>
<protein>
    <recommendedName>
        <fullName evidence="6">Bestrophin homolog</fullName>
    </recommendedName>
</protein>
<dbReference type="GO" id="GO:0034707">
    <property type="term" value="C:chloride channel complex"/>
    <property type="evidence" value="ECO:0007669"/>
    <property type="project" value="UniProtKB-KW"/>
</dbReference>
<accession>A0A6J1R8Q2</accession>
<name>A0A6J1R8Q2_9HYME</name>
<feature type="compositionally biased region" description="Acidic residues" evidence="7">
    <location>
        <begin position="576"/>
        <end position="588"/>
    </location>
</feature>
<dbReference type="PANTHER" id="PTHR10736:SF0">
    <property type="entry name" value="BESTROPHIN HOMOLOG"/>
    <property type="match status" value="1"/>
</dbReference>
<feature type="transmembrane region" description="Helical" evidence="6">
    <location>
        <begin position="36"/>
        <end position="53"/>
    </location>
</feature>
<dbReference type="OrthoDB" id="201595at2759"/>
<evidence type="ECO:0000313" key="8">
    <source>
        <dbReference type="Proteomes" id="UP000504618"/>
    </source>
</evidence>
<keyword evidence="4 6" id="KW-0472">Membrane</keyword>
<comment type="similarity">
    <text evidence="5 6">Belongs to the anion channel-forming bestrophin (TC 1.A.46) family. Calcium-sensitive chloride channel subfamily.</text>
</comment>
<comment type="subcellular location">
    <subcellularLocation>
        <location evidence="6">Cell membrane</location>
        <topology evidence="6">Multi-pass membrane protein</topology>
    </subcellularLocation>
    <subcellularLocation>
        <location evidence="1">Membrane</location>
    </subcellularLocation>
</comment>
<keyword evidence="6" id="KW-0406">Ion transport</keyword>
<organism evidence="8 9">
    <name type="scientific">Temnothorax curvispinosus</name>
    <dbReference type="NCBI Taxonomy" id="300111"/>
    <lineage>
        <taxon>Eukaryota</taxon>
        <taxon>Metazoa</taxon>
        <taxon>Ecdysozoa</taxon>
        <taxon>Arthropoda</taxon>
        <taxon>Hexapoda</taxon>
        <taxon>Insecta</taxon>
        <taxon>Pterygota</taxon>
        <taxon>Neoptera</taxon>
        <taxon>Endopterygota</taxon>
        <taxon>Hymenoptera</taxon>
        <taxon>Apocrita</taxon>
        <taxon>Aculeata</taxon>
        <taxon>Formicoidea</taxon>
        <taxon>Formicidae</taxon>
        <taxon>Myrmicinae</taxon>
        <taxon>Temnothorax</taxon>
    </lineage>
</organism>
<feature type="transmembrane region" description="Helical" evidence="6">
    <location>
        <begin position="276"/>
        <end position="295"/>
    </location>
</feature>
<dbReference type="RefSeq" id="XP_024890603.1">
    <property type="nucleotide sequence ID" value="XM_025034835.1"/>
</dbReference>
<keyword evidence="6" id="KW-0813">Transport</keyword>
<dbReference type="InterPro" id="IPR021134">
    <property type="entry name" value="Bestrophin-like"/>
</dbReference>
<feature type="region of interest" description="Disordered" evidence="7">
    <location>
        <begin position="404"/>
        <end position="432"/>
    </location>
</feature>
<dbReference type="GeneID" id="112466635"/>
<evidence type="ECO:0000256" key="7">
    <source>
        <dbReference type="SAM" id="MobiDB-lite"/>
    </source>
</evidence>
<proteinExistence type="inferred from homology"/>
<sequence length="715" mass="81660">MTVSYQYEVASSTSGGFTRLLLMWRGSLYKLIYRELLLYLLLFGILSALYRHAFTVAQKREFEQVVIYCDSLIKLIPLSFVLGFYVSYVAQRWWKQYTAIPWPDKVMHLVALYVTGNDDYSRMLRRALMRYLNLSLILVLRSISSAVKRRFPTLDHVVDSGFMTALELQLYQSVPSSEFNTYWIPCTWFINLLKEARKTHRISDAQGLKLIMEEFNEFRTKCGLLWSYDWVSIPLVYTQVVTLATYSFFAVTLIGRQYIDVAERQYIEKQQFQLKIDKYVPIFTILQFFFFMGLLKVAEQLINPFGDDDEDFELNWLIDRHTKVSYLGVDTLMNRCPPLVKDIYYDSENVSLPYTEAAAAYKKKTYRGSVANMTVPEEKQMMFLPGILEEEEERTTILTPRTSTVSLANPNDSPMNERRQISGSPSTSAKMARNCSETVVQLDGQEQPPPEVQQRRVIEAVRKFSSLKSSTSRAGKSFFTGLTRPPRSTLPPWPSATNISRPVQTSSNPTQIPTSAIVETGGLWRKDSYGSRKNQHRRSSVEDSEGRPSVSSQGEKSQEGVVNSAFAEERIAEVPDICDCDDTEEGDDGSWSRSSQTYGQVVCQQSLTRETIDMSVISGEPSSSRIDSSPKYLMTSRPRNRSTSDSRKKGIQWRSRLSGRPLKFRRRTTDSIPSVAKVLSQAWSSPNLRILEEQAKTAQISVTVNPPCKQEDSKL</sequence>
<comment type="function">
    <text evidence="6">Forms chloride channels.</text>
</comment>
<evidence type="ECO:0000256" key="3">
    <source>
        <dbReference type="ARBA" id="ARBA00022989"/>
    </source>
</evidence>
<feature type="region of interest" description="Disordered" evidence="7">
    <location>
        <begin position="575"/>
        <end position="598"/>
    </location>
</feature>
<feature type="region of interest" description="Disordered" evidence="7">
    <location>
        <begin position="469"/>
        <end position="562"/>
    </location>
</feature>
<keyword evidence="2 6" id="KW-0812">Transmembrane</keyword>
<dbReference type="GO" id="GO:0005254">
    <property type="term" value="F:chloride channel activity"/>
    <property type="evidence" value="ECO:0007669"/>
    <property type="project" value="UniProtKB-KW"/>
</dbReference>
<keyword evidence="6" id="KW-0407">Ion channel</keyword>
<feature type="region of interest" description="Disordered" evidence="7">
    <location>
        <begin position="615"/>
        <end position="652"/>
    </location>
</feature>
<keyword evidence="6" id="KW-0868">Chloride</keyword>
<dbReference type="InterPro" id="IPR000615">
    <property type="entry name" value="Bestrophin"/>
</dbReference>
<dbReference type="Proteomes" id="UP000504618">
    <property type="component" value="Unplaced"/>
</dbReference>
<evidence type="ECO:0000256" key="5">
    <source>
        <dbReference type="ARBA" id="ARBA00034769"/>
    </source>
</evidence>
<dbReference type="GO" id="GO:0005886">
    <property type="term" value="C:plasma membrane"/>
    <property type="evidence" value="ECO:0007669"/>
    <property type="project" value="UniProtKB-SubCell"/>
</dbReference>
<keyword evidence="8" id="KW-1185">Reference proteome</keyword>
<keyword evidence="3 6" id="KW-1133">Transmembrane helix</keyword>
<feature type="transmembrane region" description="Helical" evidence="6">
    <location>
        <begin position="131"/>
        <end position="147"/>
    </location>
</feature>
<reference evidence="9" key="1">
    <citation type="submission" date="2025-08" db="UniProtKB">
        <authorList>
            <consortium name="RefSeq"/>
        </authorList>
    </citation>
    <scope>IDENTIFICATION</scope>
    <source>
        <tissue evidence="9">Whole body</tissue>
    </source>
</reference>
<feature type="compositionally biased region" description="Polar residues" evidence="7">
    <location>
        <begin position="404"/>
        <end position="414"/>
    </location>
</feature>
<feature type="compositionally biased region" description="Polar residues" evidence="7">
    <location>
        <begin position="421"/>
        <end position="432"/>
    </location>
</feature>
<evidence type="ECO:0000313" key="9">
    <source>
        <dbReference type="RefSeq" id="XP_024890603.1"/>
    </source>
</evidence>
<feature type="transmembrane region" description="Helical" evidence="6">
    <location>
        <begin position="65"/>
        <end position="86"/>
    </location>
</feature>
<evidence type="ECO:0000256" key="1">
    <source>
        <dbReference type="ARBA" id="ARBA00004370"/>
    </source>
</evidence>
<dbReference type="Pfam" id="PF01062">
    <property type="entry name" value="Bestrophin"/>
    <property type="match status" value="1"/>
</dbReference>
<evidence type="ECO:0000256" key="6">
    <source>
        <dbReference type="RuleBase" id="RU363126"/>
    </source>
</evidence>
<keyword evidence="6" id="KW-1003">Cell membrane</keyword>
<dbReference type="AlphaFoldDB" id="A0A6J1R8Q2"/>
<evidence type="ECO:0000256" key="4">
    <source>
        <dbReference type="ARBA" id="ARBA00023136"/>
    </source>
</evidence>
<feature type="compositionally biased region" description="Polar residues" evidence="7">
    <location>
        <begin position="495"/>
        <end position="514"/>
    </location>
</feature>
<gene>
    <name evidence="9" type="primary">LOC112466635</name>
</gene>
<keyword evidence="6" id="KW-0869">Chloride channel</keyword>
<dbReference type="PANTHER" id="PTHR10736">
    <property type="entry name" value="BESTROPHIN"/>
    <property type="match status" value="1"/>
</dbReference>
<evidence type="ECO:0000256" key="2">
    <source>
        <dbReference type="ARBA" id="ARBA00022692"/>
    </source>
</evidence>